<sequence>MLAVVKFRKIMLTGEAMKKLIIFMIVLIFCGCSIASKGDGSSTSENLYIARKVAIDVAGGQIKFSQEAHEKFWRNLNASKMRLPSKFNPYINADKDALDWIKVDSYAMINLNIEFLKSVLETSRNGTVTKTDKFKAYEKSIEKLAPSVATYATEQQYKSKMIIKDIIAKYADELINCVGVDKFSLSQYAMRIIKISDNGMTVYFDFEGVKFRDLTRDGVEAILKGLEYRKDSLDKLFDKDYRQ</sequence>
<accession>C6RD61</accession>
<dbReference type="STRING" id="553219.CAMSH0001_1777"/>
<evidence type="ECO:0000313" key="1">
    <source>
        <dbReference type="EMBL" id="EET80628.1"/>
    </source>
</evidence>
<dbReference type="eggNOG" id="ENOG5031A1H">
    <property type="taxonomic scope" value="Bacteria"/>
</dbReference>
<protein>
    <submittedName>
        <fullName evidence="1">Uncharacterized protein</fullName>
    </submittedName>
</protein>
<dbReference type="Proteomes" id="UP000003107">
    <property type="component" value="Unassembled WGS sequence"/>
</dbReference>
<dbReference type="AlphaFoldDB" id="C6RD61"/>
<dbReference type="PROSITE" id="PS51257">
    <property type="entry name" value="PROKAR_LIPOPROTEIN"/>
    <property type="match status" value="1"/>
</dbReference>
<proteinExistence type="predicted"/>
<keyword evidence="2" id="KW-1185">Reference proteome</keyword>
<reference evidence="1 2" key="1">
    <citation type="submission" date="2009-07" db="EMBL/GenBank/DDBJ databases">
        <authorList>
            <person name="Madupu R."/>
            <person name="Sebastian Y."/>
            <person name="Durkin A.S."/>
            <person name="Torralba M."/>
            <person name="Methe B."/>
            <person name="Sutton G.G."/>
            <person name="Strausberg R.L."/>
            <person name="Nelson K.E."/>
        </authorList>
    </citation>
    <scope>NUCLEOTIDE SEQUENCE [LARGE SCALE GENOMIC DNA]</scope>
    <source>
        <strain evidence="1 2">RM3277</strain>
    </source>
</reference>
<comment type="caution">
    <text evidence="1">The sequence shown here is derived from an EMBL/GenBank/DDBJ whole genome shotgun (WGS) entry which is preliminary data.</text>
</comment>
<organism evidence="1 2">
    <name type="scientific">Campylobacter showae RM3277</name>
    <dbReference type="NCBI Taxonomy" id="553219"/>
    <lineage>
        <taxon>Bacteria</taxon>
        <taxon>Pseudomonadati</taxon>
        <taxon>Campylobacterota</taxon>
        <taxon>Epsilonproteobacteria</taxon>
        <taxon>Campylobacterales</taxon>
        <taxon>Campylobacteraceae</taxon>
        <taxon>Campylobacter</taxon>
    </lineage>
</organism>
<gene>
    <name evidence="1" type="ORF">CAMSH0001_1777</name>
</gene>
<dbReference type="EMBL" id="ACVQ01000005">
    <property type="protein sequence ID" value="EET80628.1"/>
    <property type="molecule type" value="Genomic_DNA"/>
</dbReference>
<name>C6RD61_9BACT</name>
<evidence type="ECO:0000313" key="2">
    <source>
        <dbReference type="Proteomes" id="UP000003107"/>
    </source>
</evidence>